<feature type="region of interest" description="Disordered" evidence="4">
    <location>
        <begin position="15"/>
        <end position="69"/>
    </location>
</feature>
<dbReference type="InterPro" id="IPR036971">
    <property type="entry name" value="PDEase_catalytic_dom_sf"/>
</dbReference>
<feature type="compositionally biased region" description="Basic and acidic residues" evidence="4">
    <location>
        <begin position="359"/>
        <end position="378"/>
    </location>
</feature>
<dbReference type="Gene3D" id="1.25.40.20">
    <property type="entry name" value="Ankyrin repeat-containing domain"/>
    <property type="match status" value="2"/>
</dbReference>
<evidence type="ECO:0000256" key="2">
    <source>
        <dbReference type="ARBA" id="ARBA00022801"/>
    </source>
</evidence>
<dbReference type="SUPFAM" id="SSF48403">
    <property type="entry name" value="Ankyrin repeat"/>
    <property type="match status" value="1"/>
</dbReference>
<feature type="compositionally biased region" description="Low complexity" evidence="4">
    <location>
        <begin position="1020"/>
        <end position="1033"/>
    </location>
</feature>
<feature type="region of interest" description="Disordered" evidence="4">
    <location>
        <begin position="180"/>
        <end position="209"/>
    </location>
</feature>
<protein>
    <submittedName>
        <fullName evidence="6">3',5'-cyclic-nucleotide phosphodiesterase</fullName>
    </submittedName>
</protein>
<evidence type="ECO:0000259" key="5">
    <source>
        <dbReference type="PROSITE" id="PS51845"/>
    </source>
</evidence>
<evidence type="ECO:0000256" key="1">
    <source>
        <dbReference type="ARBA" id="ARBA00022723"/>
    </source>
</evidence>
<dbReference type="Pfam" id="PF00233">
    <property type="entry name" value="PDEase_I"/>
    <property type="match status" value="1"/>
</dbReference>
<evidence type="ECO:0000313" key="7">
    <source>
        <dbReference type="Proteomes" id="UP001363151"/>
    </source>
</evidence>
<dbReference type="SMART" id="SM00248">
    <property type="entry name" value="ANK"/>
    <property type="match status" value="4"/>
</dbReference>
<dbReference type="PRINTS" id="PR00387">
    <property type="entry name" value="PDIESTERASE1"/>
</dbReference>
<feature type="domain" description="PDEase" evidence="5">
    <location>
        <begin position="586"/>
        <end position="930"/>
    </location>
</feature>
<feature type="repeat" description="ANK" evidence="3">
    <location>
        <begin position="414"/>
        <end position="447"/>
    </location>
</feature>
<evidence type="ECO:0000256" key="4">
    <source>
        <dbReference type="SAM" id="MobiDB-lite"/>
    </source>
</evidence>
<name>A0ABR1GAU7_AURAN</name>
<dbReference type="InterPro" id="IPR002073">
    <property type="entry name" value="PDEase_catalytic_dom"/>
</dbReference>
<feature type="compositionally biased region" description="Basic and acidic residues" evidence="4">
    <location>
        <begin position="276"/>
        <end position="311"/>
    </location>
</feature>
<dbReference type="PANTHER" id="PTHR11347">
    <property type="entry name" value="CYCLIC NUCLEOTIDE PHOSPHODIESTERASE"/>
    <property type="match status" value="1"/>
</dbReference>
<organism evidence="6 7">
    <name type="scientific">Aureococcus anophagefferens</name>
    <name type="common">Harmful bloom alga</name>
    <dbReference type="NCBI Taxonomy" id="44056"/>
    <lineage>
        <taxon>Eukaryota</taxon>
        <taxon>Sar</taxon>
        <taxon>Stramenopiles</taxon>
        <taxon>Ochrophyta</taxon>
        <taxon>Pelagophyceae</taxon>
        <taxon>Pelagomonadales</taxon>
        <taxon>Pelagomonadaceae</taxon>
        <taxon>Aureococcus</taxon>
    </lineage>
</organism>
<keyword evidence="3" id="KW-0040">ANK repeat</keyword>
<evidence type="ECO:0000256" key="3">
    <source>
        <dbReference type="PROSITE-ProRule" id="PRU00023"/>
    </source>
</evidence>
<dbReference type="InterPro" id="IPR002110">
    <property type="entry name" value="Ankyrin_rpt"/>
</dbReference>
<feature type="region of interest" description="Disordered" evidence="4">
    <location>
        <begin position="930"/>
        <end position="950"/>
    </location>
</feature>
<dbReference type="SUPFAM" id="SSF109604">
    <property type="entry name" value="HD-domain/PDEase-like"/>
    <property type="match status" value="1"/>
</dbReference>
<proteinExistence type="predicted"/>
<gene>
    <name evidence="6" type="primary">PDE7B</name>
    <name evidence="6" type="ORF">SO694_00007686</name>
</gene>
<feature type="compositionally biased region" description="Gly residues" evidence="4">
    <location>
        <begin position="252"/>
        <end position="265"/>
    </location>
</feature>
<dbReference type="PROSITE" id="PS50088">
    <property type="entry name" value="ANK_REPEAT"/>
    <property type="match status" value="3"/>
</dbReference>
<dbReference type="Gene3D" id="1.10.1300.10">
    <property type="entry name" value="3'5'-cyclic nucleotide phosphodiesterase, catalytic domain"/>
    <property type="match status" value="1"/>
</dbReference>
<dbReference type="Proteomes" id="UP001363151">
    <property type="component" value="Unassembled WGS sequence"/>
</dbReference>
<dbReference type="PROSITE" id="PS50297">
    <property type="entry name" value="ANK_REP_REGION"/>
    <property type="match status" value="3"/>
</dbReference>
<feature type="repeat" description="ANK" evidence="3">
    <location>
        <begin position="513"/>
        <end position="535"/>
    </location>
</feature>
<keyword evidence="2" id="KW-0378">Hydrolase</keyword>
<feature type="compositionally biased region" description="Basic and acidic residues" evidence="4">
    <location>
        <begin position="980"/>
        <end position="990"/>
    </location>
</feature>
<accession>A0ABR1GAU7</accession>
<feature type="compositionally biased region" description="Low complexity" evidence="4">
    <location>
        <begin position="187"/>
        <end position="197"/>
    </location>
</feature>
<reference evidence="6 7" key="1">
    <citation type="submission" date="2024-03" db="EMBL/GenBank/DDBJ databases">
        <title>Aureococcus anophagefferens CCMP1851 and Kratosvirus quantuckense: Draft genome of a second virus-susceptible host strain in the model system.</title>
        <authorList>
            <person name="Chase E."/>
            <person name="Truchon A.R."/>
            <person name="Schepens W."/>
            <person name="Wilhelm S.W."/>
        </authorList>
    </citation>
    <scope>NUCLEOTIDE SEQUENCE [LARGE SCALE GENOMIC DNA]</scope>
    <source>
        <strain evidence="6 7">CCMP1851</strain>
    </source>
</reference>
<feature type="compositionally biased region" description="Basic and acidic residues" evidence="4">
    <location>
        <begin position="107"/>
        <end position="131"/>
    </location>
</feature>
<feature type="region of interest" description="Disordered" evidence="4">
    <location>
        <begin position="223"/>
        <end position="378"/>
    </location>
</feature>
<evidence type="ECO:0000313" key="6">
    <source>
        <dbReference type="EMBL" id="KAK7250407.1"/>
    </source>
</evidence>
<dbReference type="Pfam" id="PF12796">
    <property type="entry name" value="Ank_2"/>
    <property type="match status" value="2"/>
</dbReference>
<dbReference type="InterPro" id="IPR023088">
    <property type="entry name" value="PDEase"/>
</dbReference>
<comment type="caution">
    <text evidence="6">The sequence shown here is derived from an EMBL/GenBank/DDBJ whole genome shotgun (WGS) entry which is preliminary data.</text>
</comment>
<feature type="repeat" description="ANK" evidence="3">
    <location>
        <begin position="448"/>
        <end position="475"/>
    </location>
</feature>
<dbReference type="EMBL" id="JBBJCI010000037">
    <property type="protein sequence ID" value="KAK7250407.1"/>
    <property type="molecule type" value="Genomic_DNA"/>
</dbReference>
<keyword evidence="7" id="KW-1185">Reference proteome</keyword>
<feature type="region of interest" description="Disordered" evidence="4">
    <location>
        <begin position="973"/>
        <end position="1105"/>
    </location>
</feature>
<dbReference type="PROSITE" id="PS51845">
    <property type="entry name" value="PDEASE_I_2"/>
    <property type="match status" value="1"/>
</dbReference>
<feature type="region of interest" description="Disordered" evidence="4">
    <location>
        <begin position="107"/>
        <end position="146"/>
    </location>
</feature>
<dbReference type="InterPro" id="IPR036770">
    <property type="entry name" value="Ankyrin_rpt-contain_sf"/>
</dbReference>
<keyword evidence="1" id="KW-0479">Metal-binding</keyword>
<sequence>MALPFIKGIARRLSTGGKGETAVVPAQESPEGPSPAAFPGERGKRPSRVGLRAFFGGGDSSRGAGEDSVGQLVRQIRAQSDKMSKKELDAKLLEVIHRVDALSPSRVDEVEGWETRLESAPRDDRSTRDGPGDSFASEAGMRARASIMETESSRAVILGDAAASNEFRTLVVPRLRELSMLAPPSMETANSAPSSSATRRRATRAAASERSLEAVAFLVAEAKARPRGGPPSSSEAKAPLDPSRARRAGADLPGGGATPLGAGSGGRRRRPSMGDASDRSSRDTMSRDFRDSFGRDARDSFGRRDSFERLSGEGASLSRRRRPSRDDLELPSPRSPKRVSGASERSLEDFGADLGAEDGDTRERPRLPRSNSEPRKSFNELQRTVSLWDAAALGDVDLCKDALALLDVDAADYDSRTALHYAAAEGHYDCVLYLVDVAGASTDCLDRYGNTPLSVALRQKRQSCVDALLERGAKLPDTVATPASASANKQVIEAAAENDVDALRDLPSVGDYDKRTPLHLAASNGCLDAARFLVDDCQAELNAADRWGNGPLDDALRHEHGAVVKYLEARGARRLHALRASDAGARGDEWQPPRRVAVGDSARRKCAKMLASWEDNDVLQLEKASNGQAMLLLGEALIGSFDAVDKPTLNLFLLRISSDYGDNPYHSRAHGADALLTTHLLLTKQDLAKRCSPDELLAAYVGAAVHDYSHPGSSNAHEVKVASPLALRYSDDTVLERHHLAAAFMVLAEPRFDVLGGLGKDAKPAARALIIELILMTDLKRHSDFIARKLKPLGPRGHKAMQGADEPWVSPLKGDGVDARLVLTVAIKFADIGHVLKPFAVHKAWTERATEEFWRLGDKEKSLGVAVSPLCDRAKDVDVARSQIGFFKFVCLPFYKVVFDLLDPDMAPARFMRENFWRWLHQSQELAGDAARQRGDASPERALPGIAPAANGRAPLRNSVCVQPGHAAKLASALASPEAPLRRSVQDAESRSSAPLEPLEPKRSFMRRKSSADSVEDRAALSLRSGGSSPSGRDAPRSLVGQALDAVRGPRKSGTSISATPRSGEPSPDLASRSVATDGFRRKSSLFRMGMRRSGDSNEPTPRAD</sequence>